<evidence type="ECO:0000313" key="2">
    <source>
        <dbReference type="EMBL" id="CAK6983718.1"/>
    </source>
</evidence>
<organism evidence="2 3">
    <name type="scientific">Scomber scombrus</name>
    <name type="common">Atlantic mackerel</name>
    <name type="synonym">Scomber vernalis</name>
    <dbReference type="NCBI Taxonomy" id="13677"/>
    <lineage>
        <taxon>Eukaryota</taxon>
        <taxon>Metazoa</taxon>
        <taxon>Chordata</taxon>
        <taxon>Craniata</taxon>
        <taxon>Vertebrata</taxon>
        <taxon>Euteleostomi</taxon>
        <taxon>Actinopterygii</taxon>
        <taxon>Neopterygii</taxon>
        <taxon>Teleostei</taxon>
        <taxon>Neoteleostei</taxon>
        <taxon>Acanthomorphata</taxon>
        <taxon>Pelagiaria</taxon>
        <taxon>Scombriformes</taxon>
        <taxon>Scombridae</taxon>
        <taxon>Scomber</taxon>
    </lineage>
</organism>
<proteinExistence type="predicted"/>
<feature type="region of interest" description="Disordered" evidence="1">
    <location>
        <begin position="1"/>
        <end position="35"/>
    </location>
</feature>
<protein>
    <submittedName>
        <fullName evidence="2">Butyrophilin subfamily 2 member A2-like isoform X3</fullName>
    </submittedName>
</protein>
<dbReference type="InterPro" id="IPR036415">
    <property type="entry name" value="Lamin_tail_dom_sf"/>
</dbReference>
<reference evidence="2 3" key="1">
    <citation type="submission" date="2024-01" db="EMBL/GenBank/DDBJ databases">
        <authorList>
            <person name="Alioto T."/>
            <person name="Alioto T."/>
            <person name="Gomez Garrido J."/>
        </authorList>
    </citation>
    <scope>NUCLEOTIDE SEQUENCE [LARGE SCALE GENOMIC DNA]</scope>
</reference>
<feature type="compositionally biased region" description="Basic and acidic residues" evidence="1">
    <location>
        <begin position="119"/>
        <end position="157"/>
    </location>
</feature>
<feature type="non-terminal residue" evidence="2">
    <location>
        <position position="1"/>
    </location>
</feature>
<accession>A0AAV1QJR2</accession>
<dbReference type="EMBL" id="CAWUFR010001428">
    <property type="protein sequence ID" value="CAK6983718.1"/>
    <property type="molecule type" value="Genomic_DNA"/>
</dbReference>
<evidence type="ECO:0000256" key="1">
    <source>
        <dbReference type="SAM" id="MobiDB-lite"/>
    </source>
</evidence>
<gene>
    <name evidence="2" type="ORF">FSCOSCO3_A037641</name>
</gene>
<sequence>WKQNMIKTKRSCWDETDGGGNKNLSKSDYPEMKPLNVAGTDGETLTIENKQAECDLLMKLQQLHEDNKSIMRDLQTLKENLETKIKELETKKRHFKSSKEEAEKEKEKEVERLKKELQTKQEAFENKTKEIEENKAELQRLRDENHRTENDNKKRPDVSQFNNTNPAGKKTTEVFVEIDPERRYLRLTNKSKEDLKLEGWMLRVQAQR</sequence>
<keyword evidence="3" id="KW-1185">Reference proteome</keyword>
<name>A0AAV1QJR2_SCOSC</name>
<evidence type="ECO:0000313" key="3">
    <source>
        <dbReference type="Proteomes" id="UP001314229"/>
    </source>
</evidence>
<feature type="region of interest" description="Disordered" evidence="1">
    <location>
        <begin position="119"/>
        <end position="174"/>
    </location>
</feature>
<dbReference type="SUPFAM" id="SSF74853">
    <property type="entry name" value="Lamin A/C globular tail domain"/>
    <property type="match status" value="1"/>
</dbReference>
<dbReference type="AlphaFoldDB" id="A0AAV1QJR2"/>
<dbReference type="Proteomes" id="UP001314229">
    <property type="component" value="Unassembled WGS sequence"/>
</dbReference>
<comment type="caution">
    <text evidence="2">The sequence shown here is derived from an EMBL/GenBank/DDBJ whole genome shotgun (WGS) entry which is preliminary data.</text>
</comment>